<dbReference type="PANTHER" id="PTHR47849:SF8">
    <property type="entry name" value="LECTIN"/>
    <property type="match status" value="1"/>
</dbReference>
<evidence type="ECO:0000256" key="2">
    <source>
        <dbReference type="ARBA" id="ARBA00023157"/>
    </source>
</evidence>
<gene>
    <name evidence="5" type="ORF">B0J12DRAFT_631921</name>
</gene>
<evidence type="ECO:0000259" key="4">
    <source>
        <dbReference type="PROSITE" id="PS50941"/>
    </source>
</evidence>
<organism evidence="5 6">
    <name type="scientific">Macrophomina phaseolina</name>
    <dbReference type="NCBI Taxonomy" id="35725"/>
    <lineage>
        <taxon>Eukaryota</taxon>
        <taxon>Fungi</taxon>
        <taxon>Dikarya</taxon>
        <taxon>Ascomycota</taxon>
        <taxon>Pezizomycotina</taxon>
        <taxon>Dothideomycetes</taxon>
        <taxon>Dothideomycetes incertae sedis</taxon>
        <taxon>Botryosphaeriales</taxon>
        <taxon>Botryosphaeriaceae</taxon>
        <taxon>Macrophomina</taxon>
    </lineage>
</organism>
<dbReference type="Gene3D" id="3.30.60.10">
    <property type="entry name" value="Endochitinase-like"/>
    <property type="match status" value="1"/>
</dbReference>
<dbReference type="PROSITE" id="PS50941">
    <property type="entry name" value="CHIT_BIND_I_2"/>
    <property type="match status" value="1"/>
</dbReference>
<keyword evidence="2 3" id="KW-1015">Disulfide bond</keyword>
<evidence type="ECO:0000256" key="1">
    <source>
        <dbReference type="ARBA" id="ARBA00022669"/>
    </source>
</evidence>
<reference evidence="5 6" key="1">
    <citation type="journal article" date="2021" name="Nat. Commun.">
        <title>Genetic determinants of endophytism in the Arabidopsis root mycobiome.</title>
        <authorList>
            <person name="Mesny F."/>
            <person name="Miyauchi S."/>
            <person name="Thiergart T."/>
            <person name="Pickel B."/>
            <person name="Atanasova L."/>
            <person name="Karlsson M."/>
            <person name="Huettel B."/>
            <person name="Barry K.W."/>
            <person name="Haridas S."/>
            <person name="Chen C."/>
            <person name="Bauer D."/>
            <person name="Andreopoulos W."/>
            <person name="Pangilinan J."/>
            <person name="LaButti K."/>
            <person name="Riley R."/>
            <person name="Lipzen A."/>
            <person name="Clum A."/>
            <person name="Drula E."/>
            <person name="Henrissat B."/>
            <person name="Kohler A."/>
            <person name="Grigoriev I.V."/>
            <person name="Martin F.M."/>
            <person name="Hacquard S."/>
        </authorList>
    </citation>
    <scope>NUCLEOTIDE SEQUENCE [LARGE SCALE GENOMIC DNA]</scope>
    <source>
        <strain evidence="5 6">MPI-SDFR-AT-0080</strain>
    </source>
</reference>
<evidence type="ECO:0000313" key="5">
    <source>
        <dbReference type="EMBL" id="KAH7036441.1"/>
    </source>
</evidence>
<comment type="caution">
    <text evidence="5">The sequence shown here is derived from an EMBL/GenBank/DDBJ whole genome shotgun (WGS) entry which is preliminary data.</text>
</comment>
<dbReference type="SUPFAM" id="SSF57016">
    <property type="entry name" value="Plant lectins/antimicrobial peptides"/>
    <property type="match status" value="2"/>
</dbReference>
<accession>A0ABQ8FYQ4</accession>
<evidence type="ECO:0000313" key="6">
    <source>
        <dbReference type="Proteomes" id="UP000774617"/>
    </source>
</evidence>
<dbReference type="InterPro" id="IPR001002">
    <property type="entry name" value="Chitin-bd_1"/>
</dbReference>
<keyword evidence="1 3" id="KW-0147">Chitin-binding</keyword>
<proteinExistence type="predicted"/>
<dbReference type="EMBL" id="JAGTJR010000035">
    <property type="protein sequence ID" value="KAH7036441.1"/>
    <property type="molecule type" value="Genomic_DNA"/>
</dbReference>
<dbReference type="InterPro" id="IPR036861">
    <property type="entry name" value="Endochitinase-like_sf"/>
</dbReference>
<dbReference type="Proteomes" id="UP000774617">
    <property type="component" value="Unassembled WGS sequence"/>
</dbReference>
<sequence>MPEGPPSSASKSAGFFASASSGTSTSSFSSVNIPTPSNVSPDGRCGPSNGGFSCQGSSFGVCCGANGRCSSTNDACQADCQPSFGFCAPAGAKISDNGLCGQQNHKVCLGSQFGNCCSIYGYCGSTDEYCAPHNCATGFGYCSPSELFSAEQSSGSGSSGFDEALTFVTVP</sequence>
<name>A0ABQ8FYQ4_9PEZI</name>
<evidence type="ECO:0000256" key="3">
    <source>
        <dbReference type="PROSITE-ProRule" id="PRU00261"/>
    </source>
</evidence>
<dbReference type="PANTHER" id="PTHR47849">
    <property type="entry name" value="CHITIN-BINDING LECTIN 1"/>
    <property type="match status" value="1"/>
</dbReference>
<feature type="domain" description="Chitin-binding type-1" evidence="4">
    <location>
        <begin position="97"/>
        <end position="144"/>
    </location>
</feature>
<protein>
    <recommendedName>
        <fullName evidence="4">Chitin-binding type-1 domain-containing protein</fullName>
    </recommendedName>
</protein>
<feature type="non-terminal residue" evidence="5">
    <location>
        <position position="171"/>
    </location>
</feature>
<keyword evidence="6" id="KW-1185">Reference proteome</keyword>
<comment type="caution">
    <text evidence="3">Lacks conserved residue(s) required for the propagation of feature annotation.</text>
</comment>
<feature type="disulfide bond" evidence="3">
    <location>
        <begin position="116"/>
        <end position="130"/>
    </location>
</feature>